<protein>
    <recommendedName>
        <fullName evidence="3">Transglutaminase-like domain-containing protein</fullName>
    </recommendedName>
</protein>
<dbReference type="Proteomes" id="UP000018426">
    <property type="component" value="Unassembled WGS sequence"/>
</dbReference>
<dbReference type="SUPFAM" id="SSF54001">
    <property type="entry name" value="Cysteine proteinases"/>
    <property type="match status" value="1"/>
</dbReference>
<evidence type="ECO:0000313" key="2">
    <source>
        <dbReference type="Proteomes" id="UP000018426"/>
    </source>
</evidence>
<dbReference type="Gene3D" id="3.10.620.30">
    <property type="match status" value="1"/>
</dbReference>
<dbReference type="RefSeq" id="WP_004676613.1">
    <property type="nucleotide sequence ID" value="NZ_KB849224.1"/>
</dbReference>
<dbReference type="STRING" id="134533.GCA_001485085_01905"/>
<evidence type="ECO:0008006" key="3">
    <source>
        <dbReference type="Google" id="ProtNLM"/>
    </source>
</evidence>
<reference evidence="1 2" key="1">
    <citation type="submission" date="2013-02" db="EMBL/GenBank/DDBJ databases">
        <title>The Genome Sequence of Acinetobacter parvus NIPH 1103.</title>
        <authorList>
            <consortium name="The Broad Institute Genome Sequencing Platform"/>
            <consortium name="The Broad Institute Genome Sequencing Center for Infectious Disease"/>
            <person name="Cerqueira G."/>
            <person name="Feldgarden M."/>
            <person name="Courvalin P."/>
            <person name="Perichon B."/>
            <person name="Grillot-Courvalin C."/>
            <person name="Clermont D."/>
            <person name="Rocha E."/>
            <person name="Yoon E.-J."/>
            <person name="Nemec A."/>
            <person name="Walker B."/>
            <person name="Young S.K."/>
            <person name="Zeng Q."/>
            <person name="Gargeya S."/>
            <person name="Fitzgerald M."/>
            <person name="Haas B."/>
            <person name="Abouelleil A."/>
            <person name="Alvarado L."/>
            <person name="Arachchi H.M."/>
            <person name="Berlin A.M."/>
            <person name="Chapman S.B."/>
            <person name="Dewar J."/>
            <person name="Goldberg J."/>
            <person name="Griggs A."/>
            <person name="Gujja S."/>
            <person name="Hansen M."/>
            <person name="Howarth C."/>
            <person name="Imamovic A."/>
            <person name="Larimer J."/>
            <person name="McCowan C."/>
            <person name="Murphy C."/>
            <person name="Neiman D."/>
            <person name="Pearson M."/>
            <person name="Priest M."/>
            <person name="Roberts A."/>
            <person name="Saif S."/>
            <person name="Shea T."/>
            <person name="Sisk P."/>
            <person name="Sykes S."/>
            <person name="Wortman J."/>
            <person name="Nusbaum C."/>
            <person name="Birren B."/>
        </authorList>
    </citation>
    <scope>NUCLEOTIDE SEQUENCE [LARGE SCALE GENOMIC DNA]</scope>
    <source>
        <strain evidence="1 2">NIPH 1103</strain>
    </source>
</reference>
<dbReference type="InterPro" id="IPR038765">
    <property type="entry name" value="Papain-like_cys_pep_sf"/>
</dbReference>
<evidence type="ECO:0000313" key="1">
    <source>
        <dbReference type="EMBL" id="ENU34542.1"/>
    </source>
</evidence>
<dbReference type="AlphaFoldDB" id="N8RKD6"/>
<comment type="caution">
    <text evidence="1">The sequence shown here is derived from an EMBL/GenBank/DDBJ whole genome shotgun (WGS) entry which is preliminary data.</text>
</comment>
<proteinExistence type="predicted"/>
<name>N8RKD6_9GAMM</name>
<organism evidence="1 2">
    <name type="scientific">Acinetobacter parvus NIPH 1103</name>
    <dbReference type="NCBI Taxonomy" id="1217671"/>
    <lineage>
        <taxon>Bacteria</taxon>
        <taxon>Pseudomonadati</taxon>
        <taxon>Pseudomonadota</taxon>
        <taxon>Gammaproteobacteria</taxon>
        <taxon>Moraxellales</taxon>
        <taxon>Moraxellaceae</taxon>
        <taxon>Acinetobacter</taxon>
    </lineage>
</organism>
<dbReference type="EMBL" id="APOL01000011">
    <property type="protein sequence ID" value="ENU34542.1"/>
    <property type="molecule type" value="Genomic_DNA"/>
</dbReference>
<sequence length="69" mass="7749">MPFYQALPDFHAIFEVYLGQQWILFDATNMGAIDEFVRVGTGLDAKDVPFASLFGTAELIKIKPQITKL</sequence>
<dbReference type="PATRIC" id="fig|1217671.3.peg.297"/>
<gene>
    <name evidence="1" type="ORF">F989_00310</name>
</gene>
<dbReference type="HOGENOM" id="CLU_2766482_0_0_6"/>
<accession>N8RKD6</accession>